<dbReference type="Gene3D" id="2.40.10.10">
    <property type="entry name" value="Trypsin-like serine proteases"/>
    <property type="match status" value="1"/>
</dbReference>
<sequence>MMRTLAAVLLLGALAHSQECGRSRPKTPPTRIVGGRDAVPREFPWQLSLQIRGRNNRWHHVCGASVLSATRALTAAHCYMASAKYRVVGGLHSQRETENEDVQMSEVSEFKVHEKYNSPDALMNDIAVLSLATPFNITEAVEPVCLPSKDMRMAADSMITVSGWGTTKEGGTPAQSLLAVDVPVVTDAQCNEMYSKPAFGIASFLPFDFGLGGKSNIKESMLCAGFKEGDKDSCQGDSGGPAVSKQESGNFEQVGVVSWGKGCARKNTPGVYTEVPYFIDWINERMQ</sequence>
<dbReference type="Pfam" id="PF00089">
    <property type="entry name" value="Trypsin"/>
    <property type="match status" value="1"/>
</dbReference>
<keyword evidence="1" id="KW-0645">Protease</keyword>
<dbReference type="FunFam" id="2.40.10.10:FF:000003">
    <property type="entry name" value="Transmembrane serine protease 3"/>
    <property type="match status" value="1"/>
</dbReference>
<dbReference type="PROSITE" id="PS50240">
    <property type="entry name" value="TRYPSIN_DOM"/>
    <property type="match status" value="1"/>
</dbReference>
<dbReference type="AlphaFoldDB" id="A0AAJ6QU39"/>
<dbReference type="InterPro" id="IPR009003">
    <property type="entry name" value="Peptidase_S1_PA"/>
</dbReference>
<gene>
    <name evidence="8" type="primary">LOC100907945</name>
</gene>
<dbReference type="InterPro" id="IPR001254">
    <property type="entry name" value="Trypsin_dom"/>
</dbReference>
<dbReference type="GeneID" id="100907945"/>
<evidence type="ECO:0000313" key="8">
    <source>
        <dbReference type="RefSeq" id="XP_003744076.1"/>
    </source>
</evidence>
<organism evidence="7 8">
    <name type="scientific">Galendromus occidentalis</name>
    <name type="common">western predatory mite</name>
    <dbReference type="NCBI Taxonomy" id="34638"/>
    <lineage>
        <taxon>Eukaryota</taxon>
        <taxon>Metazoa</taxon>
        <taxon>Ecdysozoa</taxon>
        <taxon>Arthropoda</taxon>
        <taxon>Chelicerata</taxon>
        <taxon>Arachnida</taxon>
        <taxon>Acari</taxon>
        <taxon>Parasitiformes</taxon>
        <taxon>Mesostigmata</taxon>
        <taxon>Gamasina</taxon>
        <taxon>Phytoseioidea</taxon>
        <taxon>Phytoseiidae</taxon>
        <taxon>Typhlodrominae</taxon>
        <taxon>Galendromus</taxon>
    </lineage>
</organism>
<evidence type="ECO:0000256" key="2">
    <source>
        <dbReference type="ARBA" id="ARBA00022801"/>
    </source>
</evidence>
<evidence type="ECO:0000259" key="6">
    <source>
        <dbReference type="PROSITE" id="PS50240"/>
    </source>
</evidence>
<evidence type="ECO:0000256" key="3">
    <source>
        <dbReference type="ARBA" id="ARBA00022825"/>
    </source>
</evidence>
<dbReference type="InterPro" id="IPR043504">
    <property type="entry name" value="Peptidase_S1_PA_chymotrypsin"/>
</dbReference>
<keyword evidence="3" id="KW-0720">Serine protease</keyword>
<dbReference type="GO" id="GO:0006508">
    <property type="term" value="P:proteolysis"/>
    <property type="evidence" value="ECO:0007669"/>
    <property type="project" value="UniProtKB-KW"/>
</dbReference>
<name>A0AAJ6QU39_9ACAR</name>
<accession>A0AAJ6QU39</accession>
<dbReference type="InterPro" id="IPR001314">
    <property type="entry name" value="Peptidase_S1A"/>
</dbReference>
<evidence type="ECO:0000256" key="5">
    <source>
        <dbReference type="SAM" id="SignalP"/>
    </source>
</evidence>
<dbReference type="KEGG" id="goe:100907945"/>
<keyword evidence="5" id="KW-0732">Signal</keyword>
<dbReference type="RefSeq" id="XP_003744076.1">
    <property type="nucleotide sequence ID" value="XM_003744028.1"/>
</dbReference>
<reference evidence="8" key="1">
    <citation type="submission" date="2025-08" db="UniProtKB">
        <authorList>
            <consortium name="RefSeq"/>
        </authorList>
    </citation>
    <scope>IDENTIFICATION</scope>
</reference>
<keyword evidence="4" id="KW-1015">Disulfide bond</keyword>
<dbReference type="PANTHER" id="PTHR24252">
    <property type="entry name" value="ACROSIN-RELATED"/>
    <property type="match status" value="1"/>
</dbReference>
<feature type="chain" id="PRO_5042470482" evidence="5">
    <location>
        <begin position="18"/>
        <end position="287"/>
    </location>
</feature>
<dbReference type="CDD" id="cd00190">
    <property type="entry name" value="Tryp_SPc"/>
    <property type="match status" value="1"/>
</dbReference>
<dbReference type="PRINTS" id="PR00722">
    <property type="entry name" value="CHYMOTRYPSIN"/>
</dbReference>
<keyword evidence="2" id="KW-0378">Hydrolase</keyword>
<feature type="domain" description="Peptidase S1" evidence="6">
    <location>
        <begin position="32"/>
        <end position="287"/>
    </location>
</feature>
<proteinExistence type="predicted"/>
<evidence type="ECO:0000256" key="4">
    <source>
        <dbReference type="ARBA" id="ARBA00023157"/>
    </source>
</evidence>
<dbReference type="GO" id="GO:0004252">
    <property type="term" value="F:serine-type endopeptidase activity"/>
    <property type="evidence" value="ECO:0007669"/>
    <property type="project" value="InterPro"/>
</dbReference>
<dbReference type="PROSITE" id="PS00134">
    <property type="entry name" value="TRYPSIN_HIS"/>
    <property type="match status" value="1"/>
</dbReference>
<evidence type="ECO:0000313" key="7">
    <source>
        <dbReference type="Proteomes" id="UP000694867"/>
    </source>
</evidence>
<dbReference type="SMART" id="SM00020">
    <property type="entry name" value="Tryp_SPc"/>
    <property type="match status" value="1"/>
</dbReference>
<dbReference type="PANTHER" id="PTHR24252:SF7">
    <property type="entry name" value="HYALIN"/>
    <property type="match status" value="1"/>
</dbReference>
<feature type="signal peptide" evidence="5">
    <location>
        <begin position="1"/>
        <end position="17"/>
    </location>
</feature>
<dbReference type="InterPro" id="IPR018114">
    <property type="entry name" value="TRYPSIN_HIS"/>
</dbReference>
<protein>
    <submittedName>
        <fullName evidence="8">Trypsin-1</fullName>
    </submittedName>
</protein>
<dbReference type="Proteomes" id="UP000694867">
    <property type="component" value="Unplaced"/>
</dbReference>
<dbReference type="SUPFAM" id="SSF50494">
    <property type="entry name" value="Trypsin-like serine proteases"/>
    <property type="match status" value="1"/>
</dbReference>
<evidence type="ECO:0000256" key="1">
    <source>
        <dbReference type="ARBA" id="ARBA00022670"/>
    </source>
</evidence>
<keyword evidence="7" id="KW-1185">Reference proteome</keyword>